<dbReference type="Gene3D" id="3.90.550.10">
    <property type="entry name" value="Spore Coat Polysaccharide Biosynthesis Protein SpsA, Chain A"/>
    <property type="match status" value="1"/>
</dbReference>
<feature type="transmembrane region" description="Helical" evidence="11">
    <location>
        <begin position="281"/>
        <end position="303"/>
    </location>
</feature>
<evidence type="ECO:0000256" key="3">
    <source>
        <dbReference type="ARBA" id="ARBA00022676"/>
    </source>
</evidence>
<comment type="function">
    <text evidence="7">Catalyzes the glycosylation of 4,4'-diaponeurosporenoate, i.e. the esterification of glucose at the C1'' position with the carboxyl group of 4,4'-diaponeurosporenic acid, to form glycosyl-4,4'-diaponeurosporenoate. This is a step in the biosynthesis of staphyloxanthin, an orange pigment present in most staphylococci strains.</text>
</comment>
<name>A0A161PF15_9BACI</name>
<comment type="similarity">
    <text evidence="9">Belongs to the glycosyltransferase 2 family. CrtQ subfamily.</text>
</comment>
<evidence type="ECO:0000256" key="7">
    <source>
        <dbReference type="ARBA" id="ARBA00037281"/>
    </source>
</evidence>
<dbReference type="GO" id="GO:0016117">
    <property type="term" value="P:carotenoid biosynthetic process"/>
    <property type="evidence" value="ECO:0007669"/>
    <property type="project" value="UniProtKB-KW"/>
</dbReference>
<dbReference type="STRING" id="519424.AZF04_11625"/>
<dbReference type="PANTHER" id="PTHR43646:SF2">
    <property type="entry name" value="GLYCOSYLTRANSFERASE 2-LIKE DOMAIN-CONTAINING PROTEIN"/>
    <property type="match status" value="1"/>
</dbReference>
<dbReference type="OrthoDB" id="9806525at2"/>
<keyword evidence="6 11" id="KW-0472">Membrane</keyword>
<comment type="subcellular location">
    <subcellularLocation>
        <location evidence="1">Cell membrane</location>
    </subcellularLocation>
</comment>
<evidence type="ECO:0000256" key="4">
    <source>
        <dbReference type="ARBA" id="ARBA00022679"/>
    </source>
</evidence>
<dbReference type="RefSeq" id="WP_061949937.1">
    <property type="nucleotide sequence ID" value="NZ_LTAO01000037.1"/>
</dbReference>
<dbReference type="AlphaFoldDB" id="A0A161PF15"/>
<evidence type="ECO:0000256" key="8">
    <source>
        <dbReference type="ARBA" id="ARBA00037904"/>
    </source>
</evidence>
<keyword evidence="5" id="KW-0125">Carotenoid biosynthesis</keyword>
<dbReference type="Proteomes" id="UP000075806">
    <property type="component" value="Unassembled WGS sequence"/>
</dbReference>
<gene>
    <name evidence="13" type="ORF">AZF04_11625</name>
</gene>
<keyword evidence="2" id="KW-1003">Cell membrane</keyword>
<dbReference type="InterPro" id="IPR001173">
    <property type="entry name" value="Glyco_trans_2-like"/>
</dbReference>
<evidence type="ECO:0000256" key="2">
    <source>
        <dbReference type="ARBA" id="ARBA00022475"/>
    </source>
</evidence>
<evidence type="ECO:0000313" key="13">
    <source>
        <dbReference type="EMBL" id="KYG26980.1"/>
    </source>
</evidence>
<evidence type="ECO:0000256" key="6">
    <source>
        <dbReference type="ARBA" id="ARBA00023136"/>
    </source>
</evidence>
<evidence type="ECO:0000256" key="11">
    <source>
        <dbReference type="SAM" id="Phobius"/>
    </source>
</evidence>
<evidence type="ECO:0000259" key="12">
    <source>
        <dbReference type="Pfam" id="PF00535"/>
    </source>
</evidence>
<keyword evidence="3" id="KW-0328">Glycosyltransferase</keyword>
<keyword evidence="14" id="KW-1185">Reference proteome</keyword>
<feature type="domain" description="Glycosyltransferase 2-like" evidence="12">
    <location>
        <begin position="46"/>
        <end position="168"/>
    </location>
</feature>
<keyword evidence="4" id="KW-0808">Transferase</keyword>
<feature type="transmembrane region" description="Helical" evidence="11">
    <location>
        <begin position="336"/>
        <end position="356"/>
    </location>
</feature>
<keyword evidence="11" id="KW-0812">Transmembrane</keyword>
<dbReference type="GO" id="GO:0005886">
    <property type="term" value="C:plasma membrane"/>
    <property type="evidence" value="ECO:0007669"/>
    <property type="project" value="UniProtKB-SubCell"/>
</dbReference>
<dbReference type="SUPFAM" id="SSF53448">
    <property type="entry name" value="Nucleotide-diphospho-sugar transferases"/>
    <property type="match status" value="1"/>
</dbReference>
<feature type="transmembrane region" description="Helical" evidence="11">
    <location>
        <begin position="6"/>
        <end position="25"/>
    </location>
</feature>
<organism evidence="13 14">
    <name type="scientific">Alkalihalobacillus trypoxylicola</name>
    <dbReference type="NCBI Taxonomy" id="519424"/>
    <lineage>
        <taxon>Bacteria</taxon>
        <taxon>Bacillati</taxon>
        <taxon>Bacillota</taxon>
        <taxon>Bacilli</taxon>
        <taxon>Bacillales</taxon>
        <taxon>Bacillaceae</taxon>
        <taxon>Alkalihalobacillus</taxon>
    </lineage>
</organism>
<comment type="caution">
    <text evidence="13">The sequence shown here is derived from an EMBL/GenBank/DDBJ whole genome shotgun (WGS) entry which is preliminary data.</text>
</comment>
<dbReference type="EMBL" id="LTAO01000037">
    <property type="protein sequence ID" value="KYG26980.1"/>
    <property type="molecule type" value="Genomic_DNA"/>
</dbReference>
<evidence type="ECO:0000256" key="9">
    <source>
        <dbReference type="ARBA" id="ARBA00038120"/>
    </source>
</evidence>
<dbReference type="PANTHER" id="PTHR43646">
    <property type="entry name" value="GLYCOSYLTRANSFERASE"/>
    <property type="match status" value="1"/>
</dbReference>
<dbReference type="GO" id="GO:0016757">
    <property type="term" value="F:glycosyltransferase activity"/>
    <property type="evidence" value="ECO:0007669"/>
    <property type="project" value="UniProtKB-KW"/>
</dbReference>
<dbReference type="InterPro" id="IPR029044">
    <property type="entry name" value="Nucleotide-diphossugar_trans"/>
</dbReference>
<feature type="transmembrane region" description="Helical" evidence="11">
    <location>
        <begin position="310"/>
        <end position="330"/>
    </location>
</feature>
<evidence type="ECO:0000256" key="10">
    <source>
        <dbReference type="ARBA" id="ARBA00040345"/>
    </source>
</evidence>
<comment type="pathway">
    <text evidence="8">Carotenoid biosynthesis; staphyloxanthin biosynthesis; staphyloxanthin from farnesyl diphosphate: step 4/5.</text>
</comment>
<evidence type="ECO:0000256" key="5">
    <source>
        <dbReference type="ARBA" id="ARBA00022746"/>
    </source>
</evidence>
<keyword evidence="11" id="KW-1133">Transmembrane helix</keyword>
<accession>A0A161PF15</accession>
<evidence type="ECO:0000256" key="1">
    <source>
        <dbReference type="ARBA" id="ARBA00004236"/>
    </source>
</evidence>
<sequence length="377" mass="41752">MLILIISVGIFIIVLSIIAGLSLLAKASFIPKEKGVASKGNLQNVSVIIPARNEALRIKPLLQSLSSQNEKPLEMIVVDDESSDETASIAKSYGCKVVSVDQALTDWKGKSAACWQGATAAKGSWLLFLDADTELIHKNSLTDYTSHFSKVGATGILSVQPYHKIKKLYENLSVIFNIIVLAGMNSFSLLAKKDQAAGAFGPCILCTRTEYFQTGGHEAVGEAIMDDIVLGEVFKKAGYPVRLRLGKGFIQFRMYSEGIQSLLEGWTKGFATASKSTQSTIMFSISMWITGAFLLPALALSLFLLENVTLWLFIFVALYVAYYGVLLYLSRLAGNFSPILLMFYPLFFFFFTFLFIRSSYLTKIKKRVQWRGRKVNV</sequence>
<evidence type="ECO:0000313" key="14">
    <source>
        <dbReference type="Proteomes" id="UP000075806"/>
    </source>
</evidence>
<reference evidence="13" key="1">
    <citation type="submission" date="2016-02" db="EMBL/GenBank/DDBJ databases">
        <title>Genome sequence of Bacillus trypoxylicola KCTC 13244(T).</title>
        <authorList>
            <person name="Jeong H."/>
            <person name="Park S.-H."/>
            <person name="Choi S.-K."/>
        </authorList>
    </citation>
    <scope>NUCLEOTIDE SEQUENCE [LARGE SCALE GENOMIC DNA]</scope>
    <source>
        <strain evidence="13">KCTC 13244</strain>
    </source>
</reference>
<protein>
    <recommendedName>
        <fullName evidence="10">4,4'-diaponeurosporenoate glycosyltransferase</fullName>
    </recommendedName>
</protein>
<dbReference type="Pfam" id="PF00535">
    <property type="entry name" value="Glycos_transf_2"/>
    <property type="match status" value="1"/>
</dbReference>
<feature type="transmembrane region" description="Helical" evidence="11">
    <location>
        <begin position="172"/>
        <end position="191"/>
    </location>
</feature>
<proteinExistence type="inferred from homology"/>